<dbReference type="Proteomes" id="UP001176521">
    <property type="component" value="Unassembled WGS sequence"/>
</dbReference>
<dbReference type="GO" id="GO:0005737">
    <property type="term" value="C:cytoplasm"/>
    <property type="evidence" value="ECO:0007669"/>
    <property type="project" value="TreeGrafter"/>
</dbReference>
<protein>
    <recommendedName>
        <fullName evidence="1">Protein kinase domain-containing protein</fullName>
    </recommendedName>
</protein>
<keyword evidence="3" id="KW-1185">Reference proteome</keyword>
<dbReference type="InterPro" id="IPR008266">
    <property type="entry name" value="Tyr_kinase_AS"/>
</dbReference>
<dbReference type="Gene3D" id="1.10.510.10">
    <property type="entry name" value="Transferase(Phosphotransferase) domain 1"/>
    <property type="match status" value="1"/>
</dbReference>
<dbReference type="SUPFAM" id="SSF56112">
    <property type="entry name" value="Protein kinase-like (PK-like)"/>
    <property type="match status" value="1"/>
</dbReference>
<dbReference type="PROSITE" id="PS50011">
    <property type="entry name" value="PROTEIN_KINASE_DOM"/>
    <property type="match status" value="1"/>
</dbReference>
<dbReference type="InterPro" id="IPR050167">
    <property type="entry name" value="Ser_Thr_protein_kinase"/>
</dbReference>
<feature type="domain" description="Protein kinase" evidence="1">
    <location>
        <begin position="105"/>
        <end position="438"/>
    </location>
</feature>
<organism evidence="2 3">
    <name type="scientific">Tilletia horrida</name>
    <dbReference type="NCBI Taxonomy" id="155126"/>
    <lineage>
        <taxon>Eukaryota</taxon>
        <taxon>Fungi</taxon>
        <taxon>Dikarya</taxon>
        <taxon>Basidiomycota</taxon>
        <taxon>Ustilaginomycotina</taxon>
        <taxon>Exobasidiomycetes</taxon>
        <taxon>Tilletiales</taxon>
        <taxon>Tilletiaceae</taxon>
        <taxon>Tilletia</taxon>
    </lineage>
</organism>
<dbReference type="GO" id="GO:0007165">
    <property type="term" value="P:signal transduction"/>
    <property type="evidence" value="ECO:0007669"/>
    <property type="project" value="TreeGrafter"/>
</dbReference>
<name>A0AAN6G5Y2_9BASI</name>
<dbReference type="EMBL" id="JAPDMQ010001107">
    <property type="protein sequence ID" value="KAK0519005.1"/>
    <property type="molecule type" value="Genomic_DNA"/>
</dbReference>
<evidence type="ECO:0000313" key="2">
    <source>
        <dbReference type="EMBL" id="KAK0519005.1"/>
    </source>
</evidence>
<gene>
    <name evidence="2" type="ORF">OC842_007597</name>
</gene>
<evidence type="ECO:0000313" key="3">
    <source>
        <dbReference type="Proteomes" id="UP001176521"/>
    </source>
</evidence>
<dbReference type="PANTHER" id="PTHR23257">
    <property type="entry name" value="SERINE-THREONINE PROTEIN KINASE"/>
    <property type="match status" value="1"/>
</dbReference>
<accession>A0AAN6G5Y2</accession>
<proteinExistence type="predicted"/>
<dbReference type="InterPro" id="IPR000719">
    <property type="entry name" value="Prot_kinase_dom"/>
</dbReference>
<reference evidence="2" key="1">
    <citation type="journal article" date="2023" name="PhytoFront">
        <title>Draft Genome Resources of Seven Strains of Tilletia horrida, Causal Agent of Kernel Smut of Rice.</title>
        <authorList>
            <person name="Khanal S."/>
            <person name="Antony Babu S."/>
            <person name="Zhou X.G."/>
        </authorList>
    </citation>
    <scope>NUCLEOTIDE SEQUENCE</scope>
    <source>
        <strain evidence="2">TX3</strain>
    </source>
</reference>
<dbReference type="AlphaFoldDB" id="A0AAN6G5Y2"/>
<dbReference type="GO" id="GO:0005524">
    <property type="term" value="F:ATP binding"/>
    <property type="evidence" value="ECO:0007669"/>
    <property type="project" value="InterPro"/>
</dbReference>
<dbReference type="SMART" id="SM00220">
    <property type="entry name" value="S_TKc"/>
    <property type="match status" value="1"/>
</dbReference>
<comment type="caution">
    <text evidence="2">The sequence shown here is derived from an EMBL/GenBank/DDBJ whole genome shotgun (WGS) entry which is preliminary data.</text>
</comment>
<dbReference type="GO" id="GO:0004672">
    <property type="term" value="F:protein kinase activity"/>
    <property type="evidence" value="ECO:0007669"/>
    <property type="project" value="InterPro"/>
</dbReference>
<dbReference type="PROSITE" id="PS00109">
    <property type="entry name" value="PROTEIN_KINASE_TYR"/>
    <property type="match status" value="1"/>
</dbReference>
<dbReference type="InterPro" id="IPR001245">
    <property type="entry name" value="Ser-Thr/Tyr_kinase_cat_dom"/>
</dbReference>
<evidence type="ECO:0000259" key="1">
    <source>
        <dbReference type="PROSITE" id="PS50011"/>
    </source>
</evidence>
<sequence>MDAVVCSWMDDIEGDGWYDEPYRSMMQRPPAMLRSEAQLLDVAVSALPRLIVDAERKSQASISGARLLIDIKTDANTSQPKATLIGDMFRDILRDELITLDDNAFPNIPRFGPDCIIAYSRRLNGTNAFYVNGRIPDGKGRLQETRAFFKTLALPRFLQEAEDPLPSQVCYARRMFIGEVSNMASTPPHPNVIPAPQALITISGADQREKLVGFVQSAYSAVRGSYRDDDSLASAQAYLRFARDLCHGVQHLAESGFMHPDLSCDNLLVTLPSDGNEVPERLLVGDLEPIPYYSNKDGPAAPEALGQCLVHLHKDGTLAYELYKQDPRPCLESIYTELARVPEARERLLVYSVGCTLSQLLDLRLSFPEADLSGLRHDESLLCLRSAAVPGQDPVRDAWEAHFPAAVRDVAQRCVACDPRERPLLNELSAIMDRYAPL</sequence>
<dbReference type="Pfam" id="PF07714">
    <property type="entry name" value="PK_Tyr_Ser-Thr"/>
    <property type="match status" value="1"/>
</dbReference>
<dbReference type="InterPro" id="IPR011009">
    <property type="entry name" value="Kinase-like_dom_sf"/>
</dbReference>